<dbReference type="AlphaFoldDB" id="V6LUL9"/>
<protein>
    <submittedName>
        <fullName evidence="1">Uncharacterized protein</fullName>
    </submittedName>
</protein>
<dbReference type="Proteomes" id="UP000018208">
    <property type="component" value="Unassembled WGS sequence"/>
</dbReference>
<proteinExistence type="predicted"/>
<dbReference type="EMBL" id="KI546115">
    <property type="protein sequence ID" value="EST44504.1"/>
    <property type="molecule type" value="Genomic_DNA"/>
</dbReference>
<dbReference type="VEuPathDB" id="GiardiaDB:SS50377_24648"/>
<sequence>MTQSSTFTISIKNYDTNNFCLVIGICSVQYKPQTDYVRMGSGYACVTGTPVLYCTQCADISWLNTLQVYLQSCNFANFTCKIVGMYWQRNMHKMQIWLGFRLGCKTFDNAVVNACTIYRGSQDETKTYVILLRRNVQPTMLPAICAHSLLFVLTVSLKVVSPQWKQYGQQNLKQCC</sequence>
<name>V6LUL9_9EUKA</name>
<organism evidence="1">
    <name type="scientific">Spironucleus salmonicida</name>
    <dbReference type="NCBI Taxonomy" id="348837"/>
    <lineage>
        <taxon>Eukaryota</taxon>
        <taxon>Metamonada</taxon>
        <taxon>Diplomonadida</taxon>
        <taxon>Hexamitidae</taxon>
        <taxon>Hexamitinae</taxon>
        <taxon>Spironucleus</taxon>
    </lineage>
</organism>
<accession>V6LUL9</accession>
<evidence type="ECO:0000313" key="1">
    <source>
        <dbReference type="EMBL" id="EST44504.1"/>
    </source>
</evidence>
<keyword evidence="3" id="KW-1185">Reference proteome</keyword>
<evidence type="ECO:0000313" key="2">
    <source>
        <dbReference type="EMBL" id="KAH0572537.1"/>
    </source>
</evidence>
<reference evidence="2" key="2">
    <citation type="submission" date="2020-12" db="EMBL/GenBank/DDBJ databases">
        <title>New Spironucleus salmonicida genome in near-complete chromosomes.</title>
        <authorList>
            <person name="Xu F."/>
            <person name="Kurt Z."/>
            <person name="Jimenez-Gonzalez A."/>
            <person name="Astvaldsson A."/>
            <person name="Andersson J.O."/>
            <person name="Svard S.G."/>
        </authorList>
    </citation>
    <scope>NUCLEOTIDE SEQUENCE</scope>
    <source>
        <strain evidence="2">ATCC 50377</strain>
    </source>
</reference>
<evidence type="ECO:0000313" key="3">
    <source>
        <dbReference type="Proteomes" id="UP000018208"/>
    </source>
</evidence>
<reference evidence="1 2" key="1">
    <citation type="journal article" date="2014" name="PLoS Genet.">
        <title>The Genome of Spironucleus salmonicida Highlights a Fish Pathogen Adapted to Fluctuating Environments.</title>
        <authorList>
            <person name="Xu F."/>
            <person name="Jerlstrom-Hultqvist J."/>
            <person name="Einarsson E."/>
            <person name="Astvaldsson A."/>
            <person name="Svard S.G."/>
            <person name="Andersson J.O."/>
        </authorList>
    </citation>
    <scope>NUCLEOTIDE SEQUENCE</scope>
    <source>
        <strain evidence="2">ATCC 50377</strain>
    </source>
</reference>
<dbReference type="EMBL" id="AUWU02000005">
    <property type="protein sequence ID" value="KAH0572537.1"/>
    <property type="molecule type" value="Genomic_DNA"/>
</dbReference>
<gene>
    <name evidence="1" type="ORF">SS50377_15501</name>
    <name evidence="2" type="ORF">SS50377_24648</name>
</gene>